<dbReference type="EC" id="3.1.3.16" evidence="1"/>
<organism evidence="3 4">
    <name type="scientific">Bodo saltans</name>
    <name type="common">Flagellated protozoan</name>
    <dbReference type="NCBI Taxonomy" id="75058"/>
    <lineage>
        <taxon>Eukaryota</taxon>
        <taxon>Discoba</taxon>
        <taxon>Euglenozoa</taxon>
        <taxon>Kinetoplastea</taxon>
        <taxon>Metakinetoplastina</taxon>
        <taxon>Eubodonida</taxon>
        <taxon>Bodonidae</taxon>
        <taxon>Bodo</taxon>
    </lineage>
</organism>
<dbReference type="SMART" id="SM00156">
    <property type="entry name" value="PP2Ac"/>
    <property type="match status" value="1"/>
</dbReference>
<evidence type="ECO:0000259" key="2">
    <source>
        <dbReference type="PROSITE" id="PS00125"/>
    </source>
</evidence>
<keyword evidence="1" id="KW-0378">Hydrolase</keyword>
<dbReference type="OrthoDB" id="5593063at2759"/>
<gene>
    <name evidence="3" type="ORF">BSAL_55060</name>
</gene>
<reference evidence="4" key="1">
    <citation type="submission" date="2015-09" db="EMBL/GenBank/DDBJ databases">
        <authorList>
            <consortium name="Pathogen Informatics"/>
        </authorList>
    </citation>
    <scope>NUCLEOTIDE SEQUENCE [LARGE SCALE GENOMIC DNA]</scope>
    <source>
        <strain evidence="4">Lake Konstanz</strain>
    </source>
</reference>
<dbReference type="InterPro" id="IPR043360">
    <property type="entry name" value="PP2B"/>
</dbReference>
<dbReference type="VEuPathDB" id="TriTrypDB:BSAL_55060"/>
<dbReference type="SUPFAM" id="SSF56300">
    <property type="entry name" value="Metallo-dependent phosphatases"/>
    <property type="match status" value="1"/>
</dbReference>
<accession>A0A0S4IIW0</accession>
<dbReference type="InterPro" id="IPR006186">
    <property type="entry name" value="Ser/Thr-sp_prot-phosphatase"/>
</dbReference>
<feature type="domain" description="Serine/threonine specific protein phosphatases" evidence="2">
    <location>
        <begin position="134"/>
        <end position="139"/>
    </location>
</feature>
<dbReference type="OMA" id="FACAKRF"/>
<dbReference type="AlphaFoldDB" id="A0A0S4IIW0"/>
<dbReference type="InterPro" id="IPR029052">
    <property type="entry name" value="Metallo-depent_PP-like"/>
</dbReference>
<proteinExistence type="inferred from homology"/>
<name>A0A0S4IIW0_BODSA</name>
<dbReference type="Proteomes" id="UP000051952">
    <property type="component" value="Unassembled WGS sequence"/>
</dbReference>
<dbReference type="PROSITE" id="PS00125">
    <property type="entry name" value="SER_THR_PHOSPHATASE"/>
    <property type="match status" value="1"/>
</dbReference>
<dbReference type="GO" id="GO:0033192">
    <property type="term" value="F:calmodulin-dependent protein phosphatase activity"/>
    <property type="evidence" value="ECO:0007669"/>
    <property type="project" value="InterPro"/>
</dbReference>
<sequence length="396" mass="44844">MESLKVNRAFPEVPPPIWDCTYSIGDGIDVEKLKLHFLKEGRLTIEDAVSLVDGAATLFRQESNLLSLEEPIAVVGDIHGQFYDLVKLLEVGGALSNTQYLFLGDYVDRGCFSCEVVLLLCAAKLSHPHRVFMLRGNHETRHLTTYFNFKDECIHKYDEKFYNHVMLMFDCLPIAAMVGSRFFCVHGGLSPDVSYVKDVELLHRFREPPPSGPMCDLLWSDPHWDVNCPESSSELPSQRYEPSVGTYDTTPSFTLNEQRGCSFIFNFAALKHFITTNKLLCVIRAHEAQPEGYCLYRAHPATTFPTMMSIFSAPNYCDTFGNKGAIAYSTKESIAFFGCVFIVLPIASEPFQQNNLSQLVCWHIKSRTFLVFQVLDSEDAIFHNRIFCQSPGVDEH</sequence>
<dbReference type="InterPro" id="IPR004843">
    <property type="entry name" value="Calcineurin-like_PHP"/>
</dbReference>
<evidence type="ECO:0000256" key="1">
    <source>
        <dbReference type="RuleBase" id="RU004273"/>
    </source>
</evidence>
<dbReference type="PANTHER" id="PTHR45673">
    <property type="entry name" value="SERINE/THREONINE-PROTEIN PHOSPHATASE 2B CATALYTIC SUBUNIT 1-RELATED"/>
    <property type="match status" value="1"/>
</dbReference>
<dbReference type="GO" id="GO:0097720">
    <property type="term" value="P:calcineurin-mediated signaling"/>
    <property type="evidence" value="ECO:0007669"/>
    <property type="project" value="InterPro"/>
</dbReference>
<dbReference type="EMBL" id="CYKH01000148">
    <property type="protein sequence ID" value="CUE73349.1"/>
    <property type="molecule type" value="Genomic_DNA"/>
</dbReference>
<comment type="similarity">
    <text evidence="1">Belongs to the PPP phosphatase family.</text>
</comment>
<comment type="catalytic activity">
    <reaction evidence="1">
        <text>O-phospho-L-threonyl-[protein] + H2O = L-threonyl-[protein] + phosphate</text>
        <dbReference type="Rhea" id="RHEA:47004"/>
        <dbReference type="Rhea" id="RHEA-COMP:11060"/>
        <dbReference type="Rhea" id="RHEA-COMP:11605"/>
        <dbReference type="ChEBI" id="CHEBI:15377"/>
        <dbReference type="ChEBI" id="CHEBI:30013"/>
        <dbReference type="ChEBI" id="CHEBI:43474"/>
        <dbReference type="ChEBI" id="CHEBI:61977"/>
        <dbReference type="EC" id="3.1.3.16"/>
    </reaction>
</comment>
<keyword evidence="4" id="KW-1185">Reference proteome</keyword>
<evidence type="ECO:0000313" key="3">
    <source>
        <dbReference type="EMBL" id="CUE73349.1"/>
    </source>
</evidence>
<protein>
    <recommendedName>
        <fullName evidence="1">Serine/threonine-protein phosphatase</fullName>
        <ecNumber evidence="1">3.1.3.16</ecNumber>
    </recommendedName>
</protein>
<dbReference type="Gene3D" id="3.60.21.10">
    <property type="match status" value="1"/>
</dbReference>
<evidence type="ECO:0000313" key="4">
    <source>
        <dbReference type="Proteomes" id="UP000051952"/>
    </source>
</evidence>
<dbReference type="PRINTS" id="PR00114">
    <property type="entry name" value="STPHPHTASE"/>
</dbReference>
<dbReference type="Pfam" id="PF00149">
    <property type="entry name" value="Metallophos"/>
    <property type="match status" value="1"/>
</dbReference>